<dbReference type="GO" id="GO:0005524">
    <property type="term" value="F:ATP binding"/>
    <property type="evidence" value="ECO:0007669"/>
    <property type="project" value="UniProtKB-UniRule"/>
</dbReference>
<evidence type="ECO:0000256" key="7">
    <source>
        <dbReference type="SAM" id="Coils"/>
    </source>
</evidence>
<feature type="coiled-coil region" evidence="7">
    <location>
        <begin position="9"/>
        <end position="54"/>
    </location>
</feature>
<dbReference type="Proteomes" id="UP000250003">
    <property type="component" value="Chromosome"/>
</dbReference>
<dbReference type="InterPro" id="IPR028987">
    <property type="entry name" value="ATP_synth_B-like_membr_sf"/>
</dbReference>
<evidence type="ECO:0000256" key="2">
    <source>
        <dbReference type="ARBA" id="ARBA00022448"/>
    </source>
</evidence>
<organism evidence="8 9">
    <name type="scientific">Blautia argi</name>
    <dbReference type="NCBI Taxonomy" id="1912897"/>
    <lineage>
        <taxon>Bacteria</taxon>
        <taxon>Bacillati</taxon>
        <taxon>Bacillota</taxon>
        <taxon>Clostridia</taxon>
        <taxon>Lachnospirales</taxon>
        <taxon>Lachnospiraceae</taxon>
        <taxon>Blautia</taxon>
    </lineage>
</organism>
<sequence length="199" mass="22422">MTGLEKMKSQILEEAKVSAKEILADAEKQAEAMKEKAKEEAEAVCREISQKSDEEVKAIEERAVSSCDLQRRKALLTAKQEIIAEVLASAYQTLLEADDETYFAMLRKMLHKFVLPQEGEICFSDEDLKRLPQGFEEEIQAIAKEKGGALALSKESRRVHGGFVLIYGGIEENCTFEAMFSSKRDELSDEVHRLLFLEA</sequence>
<comment type="function">
    <text evidence="6">Produces ATP from ADP in the presence of a proton gradient across the membrane.</text>
</comment>
<dbReference type="InterPro" id="IPR002842">
    <property type="entry name" value="ATPase_V1_Esu"/>
</dbReference>
<evidence type="ECO:0000256" key="3">
    <source>
        <dbReference type="ARBA" id="ARBA00022781"/>
    </source>
</evidence>
<reference evidence="9" key="1">
    <citation type="submission" date="2018-06" db="EMBL/GenBank/DDBJ databases">
        <title>Description of Blautia argi sp. nov., a new anaerobic isolated from dog feces.</title>
        <authorList>
            <person name="Chang Y.-H."/>
            <person name="Paek J."/>
            <person name="Shin Y."/>
        </authorList>
    </citation>
    <scope>NUCLEOTIDE SEQUENCE [LARGE SCALE GENOMIC DNA]</scope>
    <source>
        <strain evidence="9">KCTC 15426</strain>
    </source>
</reference>
<dbReference type="SUPFAM" id="SSF160527">
    <property type="entry name" value="V-type ATPase subunit E-like"/>
    <property type="match status" value="1"/>
</dbReference>
<dbReference type="GO" id="GO:0033178">
    <property type="term" value="C:proton-transporting two-sector ATPase complex, catalytic domain"/>
    <property type="evidence" value="ECO:0007669"/>
    <property type="project" value="InterPro"/>
</dbReference>
<keyword evidence="4 6" id="KW-0406">Ion transport</keyword>
<dbReference type="GO" id="GO:0046933">
    <property type="term" value="F:proton-transporting ATP synthase activity, rotational mechanism"/>
    <property type="evidence" value="ECO:0007669"/>
    <property type="project" value="UniProtKB-UniRule"/>
</dbReference>
<accession>A0A2Z4UDS7</accession>
<dbReference type="Pfam" id="PF01991">
    <property type="entry name" value="vATP-synt_E"/>
    <property type="match status" value="1"/>
</dbReference>
<dbReference type="EMBL" id="CP030280">
    <property type="protein sequence ID" value="AWY99235.1"/>
    <property type="molecule type" value="Genomic_DNA"/>
</dbReference>
<dbReference type="OrthoDB" id="1734087at2"/>
<evidence type="ECO:0000313" key="9">
    <source>
        <dbReference type="Proteomes" id="UP000250003"/>
    </source>
</evidence>
<evidence type="ECO:0000256" key="4">
    <source>
        <dbReference type="ARBA" id="ARBA00023065"/>
    </source>
</evidence>
<dbReference type="SUPFAM" id="SSF81573">
    <property type="entry name" value="F1F0 ATP synthase subunit B, membrane domain"/>
    <property type="match status" value="1"/>
</dbReference>
<dbReference type="RefSeq" id="WP_111920679.1">
    <property type="nucleotide sequence ID" value="NZ_CP030280.1"/>
</dbReference>
<keyword evidence="5 6" id="KW-0066">ATP synthesis</keyword>
<evidence type="ECO:0000256" key="1">
    <source>
        <dbReference type="ARBA" id="ARBA00005901"/>
    </source>
</evidence>
<dbReference type="KEGG" id="blau:DQQ01_15155"/>
<dbReference type="AlphaFoldDB" id="A0A2Z4UDS7"/>
<dbReference type="Gene3D" id="1.20.5.620">
    <property type="entry name" value="F1F0 ATP synthase subunit B, membrane domain"/>
    <property type="match status" value="1"/>
</dbReference>
<evidence type="ECO:0000256" key="6">
    <source>
        <dbReference type="HAMAP-Rule" id="MF_00311"/>
    </source>
</evidence>
<dbReference type="Gene3D" id="3.30.2320.30">
    <property type="entry name" value="ATP synthase, E subunit, C-terminal"/>
    <property type="match status" value="1"/>
</dbReference>
<keyword evidence="7" id="KW-0175">Coiled coil</keyword>
<keyword evidence="9" id="KW-1185">Reference proteome</keyword>
<dbReference type="InterPro" id="IPR038495">
    <property type="entry name" value="ATPase_E_C"/>
</dbReference>
<dbReference type="GO" id="GO:0042777">
    <property type="term" value="P:proton motive force-driven plasma membrane ATP synthesis"/>
    <property type="evidence" value="ECO:0007669"/>
    <property type="project" value="UniProtKB-UniRule"/>
</dbReference>
<evidence type="ECO:0000256" key="5">
    <source>
        <dbReference type="ARBA" id="ARBA00023310"/>
    </source>
</evidence>
<dbReference type="GO" id="GO:0046961">
    <property type="term" value="F:proton-transporting ATPase activity, rotational mechanism"/>
    <property type="evidence" value="ECO:0007669"/>
    <property type="project" value="InterPro"/>
</dbReference>
<dbReference type="HAMAP" id="MF_00311">
    <property type="entry name" value="ATP_synth_E_arch"/>
    <property type="match status" value="1"/>
</dbReference>
<name>A0A2Z4UDS7_9FIRM</name>
<comment type="similarity">
    <text evidence="1 6">Belongs to the V-ATPase E subunit family.</text>
</comment>
<evidence type="ECO:0000313" key="8">
    <source>
        <dbReference type="EMBL" id="AWY99235.1"/>
    </source>
</evidence>
<keyword evidence="3 6" id="KW-0375">Hydrogen ion transport</keyword>
<keyword evidence="2 6" id="KW-0813">Transport</keyword>
<protein>
    <recommendedName>
        <fullName evidence="6">V-type proton ATPase subunit E</fullName>
    </recommendedName>
    <alternativeName>
        <fullName evidence="6">V-ATPase subunit E</fullName>
    </alternativeName>
</protein>
<proteinExistence type="inferred from homology"/>
<gene>
    <name evidence="6" type="primary">atpE</name>
    <name evidence="8" type="ORF">DQQ01_15155</name>
</gene>